<feature type="transmembrane region" description="Helical" evidence="6">
    <location>
        <begin position="392"/>
        <end position="415"/>
    </location>
</feature>
<feature type="transmembrane region" description="Helical" evidence="6">
    <location>
        <begin position="357"/>
        <end position="380"/>
    </location>
</feature>
<feature type="transmembrane region" description="Helical" evidence="6">
    <location>
        <begin position="294"/>
        <end position="318"/>
    </location>
</feature>
<feature type="transmembrane region" description="Helical" evidence="6">
    <location>
        <begin position="7"/>
        <end position="33"/>
    </location>
</feature>
<evidence type="ECO:0000256" key="1">
    <source>
        <dbReference type="ARBA" id="ARBA00004141"/>
    </source>
</evidence>
<dbReference type="RefSeq" id="WP_369328933.1">
    <property type="nucleotide sequence ID" value="NZ_JAULBC010000002.1"/>
</dbReference>
<feature type="domain" description="Major facilitator superfamily (MFS) profile" evidence="7">
    <location>
        <begin position="8"/>
        <end position="451"/>
    </location>
</feature>
<feature type="transmembrane region" description="Helical" evidence="6">
    <location>
        <begin position="427"/>
        <end position="448"/>
    </location>
</feature>
<evidence type="ECO:0000259" key="7">
    <source>
        <dbReference type="PROSITE" id="PS50850"/>
    </source>
</evidence>
<dbReference type="Proteomes" id="UP001560573">
    <property type="component" value="Unassembled WGS sequence"/>
</dbReference>
<dbReference type="InterPro" id="IPR020846">
    <property type="entry name" value="MFS_dom"/>
</dbReference>
<dbReference type="SUPFAM" id="SSF103473">
    <property type="entry name" value="MFS general substrate transporter"/>
    <property type="match status" value="1"/>
</dbReference>
<evidence type="ECO:0000256" key="3">
    <source>
        <dbReference type="ARBA" id="ARBA00022692"/>
    </source>
</evidence>
<proteinExistence type="predicted"/>
<dbReference type="Gene3D" id="1.20.1720.10">
    <property type="entry name" value="Multidrug resistance protein D"/>
    <property type="match status" value="1"/>
</dbReference>
<dbReference type="InterPro" id="IPR036259">
    <property type="entry name" value="MFS_trans_sf"/>
</dbReference>
<reference evidence="8 9" key="1">
    <citation type="submission" date="2023-07" db="EMBL/GenBank/DDBJ databases">
        <authorList>
            <person name="Lian W.-H."/>
        </authorList>
    </citation>
    <scope>NUCLEOTIDE SEQUENCE [LARGE SCALE GENOMIC DNA]</scope>
    <source>
        <strain evidence="8 9">SYSU DXS3180</strain>
    </source>
</reference>
<dbReference type="PRINTS" id="PR01036">
    <property type="entry name" value="TCRTETB"/>
</dbReference>
<organism evidence="8 9">
    <name type="scientific">Danxiaibacter flavus</name>
    <dbReference type="NCBI Taxonomy" id="3049108"/>
    <lineage>
        <taxon>Bacteria</taxon>
        <taxon>Pseudomonadati</taxon>
        <taxon>Bacteroidota</taxon>
        <taxon>Chitinophagia</taxon>
        <taxon>Chitinophagales</taxon>
        <taxon>Chitinophagaceae</taxon>
        <taxon>Danxiaibacter</taxon>
    </lineage>
</organism>
<comment type="subcellular location">
    <subcellularLocation>
        <location evidence="1">Membrane</location>
        <topology evidence="1">Multi-pass membrane protein</topology>
    </subcellularLocation>
</comment>
<dbReference type="PROSITE" id="PS50850">
    <property type="entry name" value="MFS"/>
    <property type="match status" value="1"/>
</dbReference>
<feature type="transmembrane region" description="Helical" evidence="6">
    <location>
        <begin position="224"/>
        <end position="243"/>
    </location>
</feature>
<sequence>MFSRKNVILIVASTAVFFEALDIAILNLAIPLIRTQFHLENDVMQWLQTVYVLLYGGFLIMGGKLSDTVGRKKVFVAGSALFLVTSLGAGLSSSFGMLVFFRGLQGLAAAMVMPAAMSIITNTFTDPRERNKAISIFSSFAAVGSGCGLSVGGIIATHMGWQWVFFINVPVIALALLLALKYIDNDQPANRPPAPDVVSAVLLIIVILLLSYIVHGMGDISNNILPLSIAVLAAVSGAAFFIRRSKKITLPYIDFSLFKDTHTIAGNGVTILMGAIFSGYLFAVSLVFQQNMQYTAAHAGLLLFPFSICSALVSKFVVPGILKKLSLVKTSILGMTLMLTGTLLLILSMQFHYNLPLLLLSAACITGTGMSVSFPGLTVMSMHHIPTDQHGLAASVCTTSYFLGAGLGLSILSLIMQITKSGESLSYLPVTTLSFYAFTGILWLISILKKK</sequence>
<feature type="transmembrane region" description="Helical" evidence="6">
    <location>
        <begin position="195"/>
        <end position="218"/>
    </location>
</feature>
<protein>
    <submittedName>
        <fullName evidence="8">MFS transporter</fullName>
    </submittedName>
</protein>
<evidence type="ECO:0000313" key="9">
    <source>
        <dbReference type="Proteomes" id="UP001560573"/>
    </source>
</evidence>
<dbReference type="Gene3D" id="1.20.1250.20">
    <property type="entry name" value="MFS general substrate transporter like domains"/>
    <property type="match status" value="1"/>
</dbReference>
<dbReference type="EMBL" id="JAULBC010000002">
    <property type="protein sequence ID" value="MEX6687528.1"/>
    <property type="molecule type" value="Genomic_DNA"/>
</dbReference>
<comment type="caution">
    <text evidence="8">The sequence shown here is derived from an EMBL/GenBank/DDBJ whole genome shotgun (WGS) entry which is preliminary data.</text>
</comment>
<dbReference type="PANTHER" id="PTHR42718:SF9">
    <property type="entry name" value="MAJOR FACILITATOR SUPERFAMILY MULTIDRUG TRANSPORTER MFSC"/>
    <property type="match status" value="1"/>
</dbReference>
<dbReference type="Pfam" id="PF07690">
    <property type="entry name" value="MFS_1"/>
    <property type="match status" value="1"/>
</dbReference>
<dbReference type="CDD" id="cd17321">
    <property type="entry name" value="MFS_MMR_MDR_like"/>
    <property type="match status" value="1"/>
</dbReference>
<evidence type="ECO:0000256" key="2">
    <source>
        <dbReference type="ARBA" id="ARBA00022448"/>
    </source>
</evidence>
<feature type="transmembrane region" description="Helical" evidence="6">
    <location>
        <begin position="264"/>
        <end position="288"/>
    </location>
</feature>
<feature type="transmembrane region" description="Helical" evidence="6">
    <location>
        <begin position="107"/>
        <end position="124"/>
    </location>
</feature>
<feature type="transmembrane region" description="Helical" evidence="6">
    <location>
        <begin position="330"/>
        <end position="351"/>
    </location>
</feature>
<keyword evidence="2" id="KW-0813">Transport</keyword>
<evidence type="ECO:0000256" key="5">
    <source>
        <dbReference type="ARBA" id="ARBA00023136"/>
    </source>
</evidence>
<dbReference type="PANTHER" id="PTHR42718">
    <property type="entry name" value="MAJOR FACILITATOR SUPERFAMILY MULTIDRUG TRANSPORTER MFSC"/>
    <property type="match status" value="1"/>
</dbReference>
<feature type="transmembrane region" description="Helical" evidence="6">
    <location>
        <begin position="163"/>
        <end position="183"/>
    </location>
</feature>
<gene>
    <name evidence="8" type="ORF">QTN47_08505</name>
</gene>
<evidence type="ECO:0000256" key="6">
    <source>
        <dbReference type="SAM" id="Phobius"/>
    </source>
</evidence>
<keyword evidence="4 6" id="KW-1133">Transmembrane helix</keyword>
<evidence type="ECO:0000256" key="4">
    <source>
        <dbReference type="ARBA" id="ARBA00022989"/>
    </source>
</evidence>
<feature type="transmembrane region" description="Helical" evidence="6">
    <location>
        <begin position="45"/>
        <end position="62"/>
    </location>
</feature>
<feature type="transmembrane region" description="Helical" evidence="6">
    <location>
        <begin position="136"/>
        <end position="157"/>
    </location>
</feature>
<feature type="transmembrane region" description="Helical" evidence="6">
    <location>
        <begin position="74"/>
        <end position="101"/>
    </location>
</feature>
<keyword evidence="9" id="KW-1185">Reference proteome</keyword>
<dbReference type="InterPro" id="IPR011701">
    <property type="entry name" value="MFS"/>
</dbReference>
<evidence type="ECO:0000313" key="8">
    <source>
        <dbReference type="EMBL" id="MEX6687528.1"/>
    </source>
</evidence>
<keyword evidence="3 6" id="KW-0812">Transmembrane</keyword>
<keyword evidence="5 6" id="KW-0472">Membrane</keyword>
<name>A0ABV3ZGB3_9BACT</name>
<accession>A0ABV3ZGB3</accession>